<sequence length="230" mass="27016">MTGARHEKDQGKRQLVPSLKEKCEQWGLEYARLFGVDQITLYIHVFISHLHEFYDLFNNLKIFSLQGVERLNELLTRDYFTGTNRKGEYFQQMIKKRLCQMVLPLTKTQLIHIRQSFENCTKLFDDYESSDDENSDLCDDDYYYESDQEIDLYDCSKGNLWTKNNQLLPPSTNLYPKLDISSSVEPTKLPLTIPSRNVIDLSDFSDDDLSDKNLKSPRIKLRINTSYIDN</sequence>
<accession>A0A8S2VSA7</accession>
<organism evidence="1 2">
    <name type="scientific">Didymodactylos carnosus</name>
    <dbReference type="NCBI Taxonomy" id="1234261"/>
    <lineage>
        <taxon>Eukaryota</taxon>
        <taxon>Metazoa</taxon>
        <taxon>Spiralia</taxon>
        <taxon>Gnathifera</taxon>
        <taxon>Rotifera</taxon>
        <taxon>Eurotatoria</taxon>
        <taxon>Bdelloidea</taxon>
        <taxon>Philodinida</taxon>
        <taxon>Philodinidae</taxon>
        <taxon>Didymodactylos</taxon>
    </lineage>
</organism>
<name>A0A8S2VSA7_9BILA</name>
<dbReference type="EMBL" id="CAJOBA010073802">
    <property type="protein sequence ID" value="CAF4406345.1"/>
    <property type="molecule type" value="Genomic_DNA"/>
</dbReference>
<dbReference type="AlphaFoldDB" id="A0A8S2VSA7"/>
<proteinExistence type="predicted"/>
<comment type="caution">
    <text evidence="1">The sequence shown here is derived from an EMBL/GenBank/DDBJ whole genome shotgun (WGS) entry which is preliminary data.</text>
</comment>
<evidence type="ECO:0000313" key="1">
    <source>
        <dbReference type="EMBL" id="CAF4406345.1"/>
    </source>
</evidence>
<feature type="non-terminal residue" evidence="1">
    <location>
        <position position="1"/>
    </location>
</feature>
<evidence type="ECO:0000313" key="2">
    <source>
        <dbReference type="Proteomes" id="UP000682733"/>
    </source>
</evidence>
<gene>
    <name evidence="1" type="ORF">TMI583_LOCUS43752</name>
</gene>
<protein>
    <submittedName>
        <fullName evidence="1">Uncharacterized protein</fullName>
    </submittedName>
</protein>
<dbReference type="Proteomes" id="UP000682733">
    <property type="component" value="Unassembled WGS sequence"/>
</dbReference>
<reference evidence="1" key="1">
    <citation type="submission" date="2021-02" db="EMBL/GenBank/DDBJ databases">
        <authorList>
            <person name="Nowell W R."/>
        </authorList>
    </citation>
    <scope>NUCLEOTIDE SEQUENCE</scope>
</reference>